<dbReference type="Proteomes" id="UP000763447">
    <property type="component" value="Unassembled WGS sequence"/>
</dbReference>
<keyword evidence="2" id="KW-0540">Nuclease</keyword>
<sequence>MPRVRRCRQPGCHNMVAYPDHYCSTHHVHEAEYQHKRQAWHDANHTHHYNTVVRNRDSTKREQYNFYRTKQWVHLRQQVLDRDHYLCQYCLAQGVVEPGKVADHIVPYVVAPEHRTDIDNLTTACAKCHRLKTVWEQQHYFSEHDAIDPTAEQITDVKIISNLFYKK</sequence>
<dbReference type="SMART" id="SM00507">
    <property type="entry name" value="HNHc"/>
    <property type="match status" value="1"/>
</dbReference>
<accession>A0ABX1KXD6</accession>
<keyword evidence="2" id="KW-0255">Endonuclease</keyword>
<dbReference type="RefSeq" id="WP_168924462.1">
    <property type="nucleotide sequence ID" value="NZ_JAAXLJ010000003.1"/>
</dbReference>
<reference evidence="2 3" key="1">
    <citation type="submission" date="2020-04" db="EMBL/GenBank/DDBJ databases">
        <title>A novel species of genus Lactobacillus that was isolated from fermented food Zha-chili.</title>
        <authorList>
            <person name="Zhang Z."/>
        </authorList>
    </citation>
    <scope>NUCLEOTIDE SEQUENCE [LARGE SCALE GENOMIC DNA]</scope>
    <source>
        <strain evidence="3">HBUAS51383</strain>
    </source>
</reference>
<comment type="caution">
    <text evidence="2">The sequence shown here is derived from an EMBL/GenBank/DDBJ whole genome shotgun (WGS) entry which is preliminary data.</text>
</comment>
<dbReference type="InterPro" id="IPR002711">
    <property type="entry name" value="HNH"/>
</dbReference>
<dbReference type="GO" id="GO:0004519">
    <property type="term" value="F:endonuclease activity"/>
    <property type="evidence" value="ECO:0007669"/>
    <property type="project" value="UniProtKB-KW"/>
</dbReference>
<keyword evidence="3" id="KW-1185">Reference proteome</keyword>
<dbReference type="InterPro" id="IPR003615">
    <property type="entry name" value="HNH_nuc"/>
</dbReference>
<dbReference type="Pfam" id="PF01844">
    <property type="entry name" value="HNH"/>
    <property type="match status" value="1"/>
</dbReference>
<evidence type="ECO:0000313" key="3">
    <source>
        <dbReference type="Proteomes" id="UP000763447"/>
    </source>
</evidence>
<proteinExistence type="predicted"/>
<evidence type="ECO:0000313" key="2">
    <source>
        <dbReference type="EMBL" id="NLR17673.1"/>
    </source>
</evidence>
<dbReference type="EMBL" id="JAAXLJ010000003">
    <property type="protein sequence ID" value="NLR17673.1"/>
    <property type="molecule type" value="Genomic_DNA"/>
</dbReference>
<evidence type="ECO:0000259" key="1">
    <source>
        <dbReference type="SMART" id="SM00507"/>
    </source>
</evidence>
<feature type="domain" description="HNH nuclease" evidence="1">
    <location>
        <begin position="74"/>
        <end position="130"/>
    </location>
</feature>
<gene>
    <name evidence="2" type="ORF">HC026_01930</name>
</gene>
<protein>
    <submittedName>
        <fullName evidence="2">HNH endonuclease</fullName>
    </submittedName>
</protein>
<dbReference type="CDD" id="cd00085">
    <property type="entry name" value="HNHc"/>
    <property type="match status" value="1"/>
</dbReference>
<organism evidence="2 3">
    <name type="scientific">Secundilactobacillus angelensis</name>
    <dbReference type="NCBI Taxonomy" id="2722706"/>
    <lineage>
        <taxon>Bacteria</taxon>
        <taxon>Bacillati</taxon>
        <taxon>Bacillota</taxon>
        <taxon>Bacilli</taxon>
        <taxon>Lactobacillales</taxon>
        <taxon>Lactobacillaceae</taxon>
        <taxon>Secundilactobacillus</taxon>
    </lineage>
</organism>
<name>A0ABX1KXD6_9LACO</name>
<dbReference type="Gene3D" id="1.10.30.50">
    <property type="match status" value="1"/>
</dbReference>
<keyword evidence="2" id="KW-0378">Hydrolase</keyword>